<dbReference type="Pfam" id="PF11899">
    <property type="entry name" value="DUF3419"/>
    <property type="match status" value="1"/>
</dbReference>
<protein>
    <submittedName>
        <fullName evidence="1">BtaA family protein</fullName>
    </submittedName>
</protein>
<proteinExistence type="predicted"/>
<dbReference type="PANTHER" id="PTHR47473">
    <property type="entry name" value="BTA1P"/>
    <property type="match status" value="1"/>
</dbReference>
<gene>
    <name evidence="1" type="ORF">N5A92_01170</name>
</gene>
<dbReference type="InterPro" id="IPR029063">
    <property type="entry name" value="SAM-dependent_MTases_sf"/>
</dbReference>
<comment type="caution">
    <text evidence="1">The sequence shown here is derived from an EMBL/GenBank/DDBJ whole genome shotgun (WGS) entry which is preliminary data.</text>
</comment>
<dbReference type="Proteomes" id="UP001320831">
    <property type="component" value="Unassembled WGS sequence"/>
</dbReference>
<dbReference type="EMBL" id="JAOCZP010000001">
    <property type="protein sequence ID" value="MCT7373659.1"/>
    <property type="molecule type" value="Genomic_DNA"/>
</dbReference>
<dbReference type="RefSeq" id="WP_260899988.1">
    <property type="nucleotide sequence ID" value="NZ_JAOCZP010000001.1"/>
</dbReference>
<reference evidence="1 2" key="1">
    <citation type="submission" date="2022-09" db="EMBL/GenBank/DDBJ databases">
        <title>Chelativorans salina sp. nov., a novel slightly halophilic bacterium isolated from a saline lake sediment enrichment.</title>
        <authorList>
            <person name="Gao L."/>
            <person name="Fang B.-Z."/>
            <person name="Li W.-J."/>
        </authorList>
    </citation>
    <scope>NUCLEOTIDE SEQUENCE [LARGE SCALE GENOMIC DNA]</scope>
    <source>
        <strain evidence="1 2">EGI FJ00035</strain>
    </source>
</reference>
<organism evidence="1 2">
    <name type="scientific">Chelativorans salis</name>
    <dbReference type="NCBI Taxonomy" id="2978478"/>
    <lineage>
        <taxon>Bacteria</taxon>
        <taxon>Pseudomonadati</taxon>
        <taxon>Pseudomonadota</taxon>
        <taxon>Alphaproteobacteria</taxon>
        <taxon>Hyphomicrobiales</taxon>
        <taxon>Phyllobacteriaceae</taxon>
        <taxon>Chelativorans</taxon>
    </lineage>
</organism>
<accession>A0ABT2LHD5</accession>
<dbReference type="PANTHER" id="PTHR47473:SF1">
    <property type="entry name" value="METHYLTRANSFERASE DOMAIN-CONTAINING PROTEIN"/>
    <property type="match status" value="1"/>
</dbReference>
<dbReference type="InterPro" id="IPR021829">
    <property type="entry name" value="DUF3419"/>
</dbReference>
<evidence type="ECO:0000313" key="1">
    <source>
        <dbReference type="EMBL" id="MCT7373659.1"/>
    </source>
</evidence>
<sequence length="369" mass="41855">MSDSEIAAKASFEKIRYAQIWEDADCLLAGLAEGRETLSGSTLVSICSAGDNALAMLTLNPARVVAVDLSAAQIECLKIRIATYRTLDHAALLELMGSRPSARRGALLDEVAAGLSDTSQAFWAALRDEVVEHGLGGAGRFERYFRIFRRNVLPLVHNRATVDALLHSRPRAERERFLREEWDTWRWRLLLKFFFSRFTMGRLGRDPAFFDHVDGSVADHVARRIVHAVANLDPGDNSYLHWILKGTHGQALPLALRREHFETIRDRLDRLDIRHGSLETFVATGERADGFNLSDIFEYMGDGAFRAVYRSLIDAANPGARFVYWNMMAPRRMPLEFADRMRTVEDVEARGRAMDKAFFYSDFVVEEVR</sequence>
<evidence type="ECO:0000313" key="2">
    <source>
        <dbReference type="Proteomes" id="UP001320831"/>
    </source>
</evidence>
<dbReference type="SUPFAM" id="SSF53335">
    <property type="entry name" value="S-adenosyl-L-methionine-dependent methyltransferases"/>
    <property type="match status" value="1"/>
</dbReference>
<name>A0ABT2LHD5_9HYPH</name>
<keyword evidence="2" id="KW-1185">Reference proteome</keyword>